<dbReference type="PRINTS" id="PR00705">
    <property type="entry name" value="PAPAIN"/>
</dbReference>
<dbReference type="InterPro" id="IPR038765">
    <property type="entry name" value="Papain-like_cys_pep_sf"/>
</dbReference>
<dbReference type="InterPro" id="IPR000668">
    <property type="entry name" value="Peptidase_C1A_C"/>
</dbReference>
<keyword evidence="6" id="KW-0732">Signal</keyword>
<proteinExistence type="inferred from homology"/>
<name>A0AAF3FMS9_9BILA</name>
<dbReference type="InterPro" id="IPR025660">
    <property type="entry name" value="Pept_his_AS"/>
</dbReference>
<evidence type="ECO:0000256" key="3">
    <source>
        <dbReference type="ARBA" id="ARBA00022801"/>
    </source>
</evidence>
<dbReference type="GO" id="GO:0008234">
    <property type="term" value="F:cysteine-type peptidase activity"/>
    <property type="evidence" value="ECO:0007669"/>
    <property type="project" value="UniProtKB-KW"/>
</dbReference>
<dbReference type="SMART" id="SM00645">
    <property type="entry name" value="Pept_C1"/>
    <property type="match status" value="1"/>
</dbReference>
<keyword evidence="3" id="KW-0378">Hydrolase</keyword>
<evidence type="ECO:0000313" key="9">
    <source>
        <dbReference type="WBParaSite" id="MBELARI_LOCUS832"/>
    </source>
</evidence>
<organism evidence="8 9">
    <name type="scientific">Mesorhabditis belari</name>
    <dbReference type="NCBI Taxonomy" id="2138241"/>
    <lineage>
        <taxon>Eukaryota</taxon>
        <taxon>Metazoa</taxon>
        <taxon>Ecdysozoa</taxon>
        <taxon>Nematoda</taxon>
        <taxon>Chromadorea</taxon>
        <taxon>Rhabditida</taxon>
        <taxon>Rhabditina</taxon>
        <taxon>Rhabditomorpha</taxon>
        <taxon>Rhabditoidea</taxon>
        <taxon>Rhabditidae</taxon>
        <taxon>Mesorhabditinae</taxon>
        <taxon>Mesorhabditis</taxon>
    </lineage>
</organism>
<evidence type="ECO:0000256" key="1">
    <source>
        <dbReference type="ARBA" id="ARBA00008455"/>
    </source>
</evidence>
<feature type="region of interest" description="Disordered" evidence="5">
    <location>
        <begin position="578"/>
        <end position="597"/>
    </location>
</feature>
<accession>A0AAF3FMS9</accession>
<feature type="region of interest" description="Disordered" evidence="5">
    <location>
        <begin position="29"/>
        <end position="61"/>
    </location>
</feature>
<dbReference type="CDD" id="cd02248">
    <property type="entry name" value="Peptidase_C1A"/>
    <property type="match status" value="1"/>
</dbReference>
<dbReference type="SUPFAM" id="SSF54001">
    <property type="entry name" value="Cysteine proteinases"/>
    <property type="match status" value="1"/>
</dbReference>
<keyword evidence="8" id="KW-1185">Reference proteome</keyword>
<dbReference type="Gene3D" id="3.90.70.10">
    <property type="entry name" value="Cysteine proteinases"/>
    <property type="match status" value="1"/>
</dbReference>
<dbReference type="PROSITE" id="PS00139">
    <property type="entry name" value="THIOL_PROTEASE_CYS"/>
    <property type="match status" value="1"/>
</dbReference>
<feature type="domain" description="Peptidase C1A papain C-terminal" evidence="7">
    <location>
        <begin position="163"/>
        <end position="369"/>
    </location>
</feature>
<evidence type="ECO:0000256" key="4">
    <source>
        <dbReference type="ARBA" id="ARBA00022807"/>
    </source>
</evidence>
<evidence type="ECO:0000259" key="7">
    <source>
        <dbReference type="SMART" id="SM00645"/>
    </source>
</evidence>
<protein>
    <recommendedName>
        <fullName evidence="7">Peptidase C1A papain C-terminal domain-containing protein</fullName>
    </recommendedName>
</protein>
<feature type="signal peptide" evidence="6">
    <location>
        <begin position="1"/>
        <end position="17"/>
    </location>
</feature>
<evidence type="ECO:0000256" key="6">
    <source>
        <dbReference type="SAM" id="SignalP"/>
    </source>
</evidence>
<dbReference type="SUPFAM" id="SSF54768">
    <property type="entry name" value="dsRNA-binding domain-like"/>
    <property type="match status" value="1"/>
</dbReference>
<dbReference type="PANTHER" id="PTHR12411">
    <property type="entry name" value="CYSTEINE PROTEASE FAMILY C1-RELATED"/>
    <property type="match status" value="1"/>
</dbReference>
<keyword evidence="2" id="KW-0645">Protease</keyword>
<reference evidence="9" key="1">
    <citation type="submission" date="2024-02" db="UniProtKB">
        <authorList>
            <consortium name="WormBaseParasite"/>
        </authorList>
    </citation>
    <scope>IDENTIFICATION</scope>
</reference>
<dbReference type="InterPro" id="IPR039417">
    <property type="entry name" value="Peptidase_C1A_papain-like"/>
</dbReference>
<sequence length="610" mass="67498">MKHIVAFFYVGLAIVLAAKKNGEPIKVIHPSDQEQQQNPDVPQPLNGGSKGGKGKKDNDGILDDDEFDAYSNFVSKHKKGKSCGANGTAECKKRKGNFAKNFKKLKEYQKKATFEVNVNPTMDWSDEELKGRLMSKEAAAQFWSGKKNQGGRVIEKSRRKRSIPASFDWRTTGAVNDIKNQQSCGDCWAFASVASIEIIDNLVNCRTSNTTRVTYSEQQITDCTYASQQRDGCQGGGGPDALKYVIQNGITTSAAVPFTSGASGKGGACPSTINPKKMPIRDWMDLTNDVPGMMNFVATTAPIIVGMMVCNDFQLVYKSGVYDGSTNDNVNCGAHALTIIGYGTDTSGKDFCHLVRYQIKGDSYIAQSTNVSLDEAKTAARADFANYVYFFRNEFSAFALRSRLPPCHDPVLQSTIDHIGQEDYMAKFHGGWTRETANKHFHQLLKGIGLSAEMQPEIKYFGGESIVSYACEEKVHVKQGNKRRGIIAKGSGDCKEACLIDFRLNLIRQCYPFGFLKSCEEQQEVMQSKRQEFKFEVISTPEAMKLAQKVVAVRGEDSPLASLSSTPSRTIDEISKSITWEPPFPPPDANQKLTQKHMKSLQKRIAIEKN</sequence>
<evidence type="ECO:0000313" key="8">
    <source>
        <dbReference type="Proteomes" id="UP000887575"/>
    </source>
</evidence>
<dbReference type="Proteomes" id="UP000887575">
    <property type="component" value="Unassembled WGS sequence"/>
</dbReference>
<dbReference type="Pfam" id="PF00112">
    <property type="entry name" value="Peptidase_C1"/>
    <property type="match status" value="1"/>
</dbReference>
<keyword evidence="4" id="KW-0788">Thiol protease</keyword>
<evidence type="ECO:0000256" key="5">
    <source>
        <dbReference type="SAM" id="MobiDB-lite"/>
    </source>
</evidence>
<evidence type="ECO:0000256" key="2">
    <source>
        <dbReference type="ARBA" id="ARBA00022670"/>
    </source>
</evidence>
<dbReference type="WBParaSite" id="MBELARI_LOCUS832">
    <property type="protein sequence ID" value="MBELARI_LOCUS832"/>
    <property type="gene ID" value="MBELARI_LOCUS832"/>
</dbReference>
<dbReference type="InterPro" id="IPR000169">
    <property type="entry name" value="Pept_cys_AS"/>
</dbReference>
<feature type="chain" id="PRO_5042199654" description="Peptidase C1A papain C-terminal domain-containing protein" evidence="6">
    <location>
        <begin position="18"/>
        <end position="610"/>
    </location>
</feature>
<dbReference type="GO" id="GO:0006508">
    <property type="term" value="P:proteolysis"/>
    <property type="evidence" value="ECO:0007669"/>
    <property type="project" value="UniProtKB-KW"/>
</dbReference>
<dbReference type="PROSITE" id="PS00639">
    <property type="entry name" value="THIOL_PROTEASE_HIS"/>
    <property type="match status" value="1"/>
</dbReference>
<dbReference type="AlphaFoldDB" id="A0AAF3FMS9"/>
<dbReference type="InterPro" id="IPR013128">
    <property type="entry name" value="Peptidase_C1A"/>
</dbReference>
<comment type="similarity">
    <text evidence="1">Belongs to the peptidase C1 family.</text>
</comment>